<sequence>MFKTPAATRLSYSSWLPTADQFSPAYDYFDFANTFNGNQRCINRWYSNTMKKALEDTKGADKFAIAQKVNEFNGKNYPMKETQKTQHFLRNIKNIGPVEIVAAAACGGGVANNSSTNDDSDNVGASSSSTDHSLRDAKEKITENLECHSFDELDEKFIFLDKDSTHHNEAARILASPTKLPNKPLTHVCQLLLNKLANCAPSTRLMRELIRSYPLNMDEPFDLSIHADLNFTEVMCTYF</sequence>
<dbReference type="EMBL" id="PJQM01004622">
    <property type="protein sequence ID" value="RCH83842.1"/>
    <property type="molecule type" value="Genomic_DNA"/>
</dbReference>
<dbReference type="AlphaFoldDB" id="A0A367J1N2"/>
<protein>
    <submittedName>
        <fullName evidence="2">Uncharacterized protein</fullName>
    </submittedName>
</protein>
<dbReference type="Proteomes" id="UP000253551">
    <property type="component" value="Unassembled WGS sequence"/>
</dbReference>
<comment type="caution">
    <text evidence="2">The sequence shown here is derived from an EMBL/GenBank/DDBJ whole genome shotgun (WGS) entry which is preliminary data.</text>
</comment>
<reference evidence="2 3" key="1">
    <citation type="journal article" date="2018" name="G3 (Bethesda)">
        <title>Phylogenetic and Phylogenomic Definition of Rhizopus Species.</title>
        <authorList>
            <person name="Gryganskyi A.P."/>
            <person name="Golan J."/>
            <person name="Dolatabadi S."/>
            <person name="Mondo S."/>
            <person name="Robb S."/>
            <person name="Idnurm A."/>
            <person name="Muszewska A."/>
            <person name="Steczkiewicz K."/>
            <person name="Masonjones S."/>
            <person name="Liao H.L."/>
            <person name="Gajdeczka M.T."/>
            <person name="Anike F."/>
            <person name="Vuek A."/>
            <person name="Anishchenko I.M."/>
            <person name="Voigt K."/>
            <person name="de Hoog G.S."/>
            <person name="Smith M.E."/>
            <person name="Heitman J."/>
            <person name="Vilgalys R."/>
            <person name="Stajich J.E."/>
        </authorList>
    </citation>
    <scope>NUCLEOTIDE SEQUENCE [LARGE SCALE GENOMIC DNA]</scope>
    <source>
        <strain evidence="2 3">LSU 92-RS-03</strain>
    </source>
</reference>
<evidence type="ECO:0000313" key="3">
    <source>
        <dbReference type="Proteomes" id="UP000253551"/>
    </source>
</evidence>
<name>A0A367J1N2_RHIST</name>
<accession>A0A367J1N2</accession>
<evidence type="ECO:0000313" key="2">
    <source>
        <dbReference type="EMBL" id="RCH83842.1"/>
    </source>
</evidence>
<feature type="region of interest" description="Disordered" evidence="1">
    <location>
        <begin position="113"/>
        <end position="134"/>
    </location>
</feature>
<dbReference type="OrthoDB" id="2221569at2759"/>
<evidence type="ECO:0000256" key="1">
    <source>
        <dbReference type="SAM" id="MobiDB-lite"/>
    </source>
</evidence>
<keyword evidence="3" id="KW-1185">Reference proteome</keyword>
<organism evidence="2 3">
    <name type="scientific">Rhizopus stolonifer</name>
    <name type="common">Rhizopus nigricans</name>
    <dbReference type="NCBI Taxonomy" id="4846"/>
    <lineage>
        <taxon>Eukaryota</taxon>
        <taxon>Fungi</taxon>
        <taxon>Fungi incertae sedis</taxon>
        <taxon>Mucoromycota</taxon>
        <taxon>Mucoromycotina</taxon>
        <taxon>Mucoromycetes</taxon>
        <taxon>Mucorales</taxon>
        <taxon>Mucorineae</taxon>
        <taxon>Rhizopodaceae</taxon>
        <taxon>Rhizopus</taxon>
    </lineage>
</organism>
<gene>
    <name evidence="2" type="ORF">CU098_004888</name>
</gene>
<proteinExistence type="predicted"/>